<evidence type="ECO:0008006" key="3">
    <source>
        <dbReference type="Google" id="ProtNLM"/>
    </source>
</evidence>
<dbReference type="EMBL" id="JBHFNS010000039">
    <property type="protein sequence ID" value="MFB2935327.1"/>
    <property type="molecule type" value="Genomic_DNA"/>
</dbReference>
<comment type="caution">
    <text evidence="1">The sequence shown here is derived from an EMBL/GenBank/DDBJ whole genome shotgun (WGS) entry which is preliminary data.</text>
</comment>
<dbReference type="InterPro" id="IPR035069">
    <property type="entry name" value="TTHA1013/TTHA0281-like"/>
</dbReference>
<organism evidence="1 2">
    <name type="scientific">Floridaenema fluviatile BLCC-F154</name>
    <dbReference type="NCBI Taxonomy" id="3153640"/>
    <lineage>
        <taxon>Bacteria</taxon>
        <taxon>Bacillati</taxon>
        <taxon>Cyanobacteriota</taxon>
        <taxon>Cyanophyceae</taxon>
        <taxon>Oscillatoriophycideae</taxon>
        <taxon>Aerosakkonematales</taxon>
        <taxon>Aerosakkonemataceae</taxon>
        <taxon>Floridanema</taxon>
        <taxon>Floridanema fluviatile</taxon>
    </lineage>
</organism>
<accession>A0ABV4Y955</accession>
<proteinExistence type="predicted"/>
<dbReference type="Proteomes" id="UP001576776">
    <property type="component" value="Unassembled WGS sequence"/>
</dbReference>
<protein>
    <recommendedName>
        <fullName evidence="3">Type II toxin-antitoxin system HicB family antitoxin</fullName>
    </recommendedName>
</protein>
<evidence type="ECO:0000313" key="2">
    <source>
        <dbReference type="Proteomes" id="UP001576776"/>
    </source>
</evidence>
<dbReference type="SUPFAM" id="SSF143100">
    <property type="entry name" value="TTHA1013/TTHA0281-like"/>
    <property type="match status" value="1"/>
</dbReference>
<keyword evidence="2" id="KW-1185">Reference proteome</keyword>
<sequence length="101" mass="11492">MQISIANQFTIATKQENDGRWIAEILEIPDVLVYSLTEQEAIKKVKALALKVINNELAVSQLVELRKKIAQGEEQIRQGKVVDGEVVFQQLQEKLEQMEKS</sequence>
<evidence type="ECO:0000313" key="1">
    <source>
        <dbReference type="EMBL" id="MFB2935327.1"/>
    </source>
</evidence>
<gene>
    <name evidence="1" type="ORF">ACE1B6_08605</name>
</gene>
<name>A0ABV4Y955_9CYAN</name>
<reference evidence="1 2" key="1">
    <citation type="submission" date="2024-09" db="EMBL/GenBank/DDBJ databases">
        <title>Floridaenema gen nov. (Aerosakkonemataceae, Aerosakkonematales ord. nov., Cyanobacteria) from benthic tropical and subtropical fresh waters, with the description of four new species.</title>
        <authorList>
            <person name="Moretto J.A."/>
            <person name="Berthold D.E."/>
            <person name="Lefler F.W."/>
            <person name="Huang I.-S."/>
            <person name="Laughinghouse H. IV."/>
        </authorList>
    </citation>
    <scope>NUCLEOTIDE SEQUENCE [LARGE SCALE GENOMIC DNA]</scope>
    <source>
        <strain evidence="1 2">BLCC-F154</strain>
    </source>
</reference>
<dbReference type="RefSeq" id="WP_413256845.1">
    <property type="nucleotide sequence ID" value="NZ_JBHFNS010000039.1"/>
</dbReference>